<evidence type="ECO:0000259" key="8">
    <source>
        <dbReference type="Pfam" id="PF04024"/>
    </source>
</evidence>
<dbReference type="RefSeq" id="WP_225552971.1">
    <property type="nucleotide sequence ID" value="NZ_JADEYP010000015.1"/>
</dbReference>
<evidence type="ECO:0000313" key="11">
    <source>
        <dbReference type="EMBL" id="MCA5005338.1"/>
    </source>
</evidence>
<dbReference type="InterPro" id="IPR052027">
    <property type="entry name" value="PspC"/>
</dbReference>
<feature type="transmembrane region" description="Helical" evidence="7">
    <location>
        <begin position="319"/>
        <end position="340"/>
    </location>
</feature>
<evidence type="ECO:0000313" key="12">
    <source>
        <dbReference type="Proteomes" id="UP001165302"/>
    </source>
</evidence>
<name>A0ABS7Z585_9SPHI</name>
<dbReference type="InterPro" id="IPR007168">
    <property type="entry name" value="Phageshock_PspC_N"/>
</dbReference>
<evidence type="ECO:0000259" key="9">
    <source>
        <dbReference type="Pfam" id="PF22571"/>
    </source>
</evidence>
<evidence type="ECO:0000256" key="3">
    <source>
        <dbReference type="ARBA" id="ARBA00022692"/>
    </source>
</evidence>
<feature type="compositionally biased region" description="Basic and acidic residues" evidence="6">
    <location>
        <begin position="548"/>
        <end position="571"/>
    </location>
</feature>
<keyword evidence="4 7" id="KW-1133">Transmembrane helix</keyword>
<reference evidence="11" key="1">
    <citation type="submission" date="2020-10" db="EMBL/GenBank/DDBJ databases">
        <authorList>
            <person name="Lu T."/>
            <person name="Wang Q."/>
            <person name="Han X."/>
        </authorList>
    </citation>
    <scope>NUCLEOTIDE SEQUENCE</scope>
    <source>
        <strain evidence="11">WQ 366</strain>
    </source>
</reference>
<dbReference type="Proteomes" id="UP001165302">
    <property type="component" value="Unassembled WGS sequence"/>
</dbReference>
<feature type="domain" description="PspC-related transmembrane region" evidence="9">
    <location>
        <begin position="207"/>
        <end position="342"/>
    </location>
</feature>
<feature type="domain" description="Phage shock protein PspC N-terminal" evidence="8">
    <location>
        <begin position="115"/>
        <end position="172"/>
    </location>
</feature>
<protein>
    <submittedName>
        <fullName evidence="11">PspC domain-containing protein</fullName>
    </submittedName>
</protein>
<feature type="region of interest" description="Disordered" evidence="6">
    <location>
        <begin position="88"/>
        <end position="108"/>
    </location>
</feature>
<feature type="domain" description="PspC-related ToastRack" evidence="10">
    <location>
        <begin position="393"/>
        <end position="521"/>
    </location>
</feature>
<feature type="transmembrane region" description="Helical" evidence="7">
    <location>
        <begin position="235"/>
        <end position="263"/>
    </location>
</feature>
<keyword evidence="2" id="KW-1003">Cell membrane</keyword>
<gene>
    <name evidence="11" type="ORF">IPZ78_09250</name>
</gene>
<accession>A0ABS7Z585</accession>
<comment type="caution">
    <text evidence="11">The sequence shown here is derived from an EMBL/GenBank/DDBJ whole genome shotgun (WGS) entry which is preliminary data.</text>
</comment>
<evidence type="ECO:0000256" key="1">
    <source>
        <dbReference type="ARBA" id="ARBA00004162"/>
    </source>
</evidence>
<keyword evidence="12" id="KW-1185">Reference proteome</keyword>
<dbReference type="EMBL" id="JADEYP010000015">
    <property type="protein sequence ID" value="MCA5005338.1"/>
    <property type="molecule type" value="Genomic_DNA"/>
</dbReference>
<evidence type="ECO:0000256" key="2">
    <source>
        <dbReference type="ARBA" id="ARBA00022475"/>
    </source>
</evidence>
<evidence type="ECO:0000256" key="6">
    <source>
        <dbReference type="SAM" id="MobiDB-lite"/>
    </source>
</evidence>
<dbReference type="Pfam" id="PF04024">
    <property type="entry name" value="PspC"/>
    <property type="match status" value="1"/>
</dbReference>
<dbReference type="PANTHER" id="PTHR33885:SF3">
    <property type="entry name" value="PHAGE SHOCK PROTEIN C"/>
    <property type="match status" value="1"/>
</dbReference>
<feature type="transmembrane region" description="Helical" evidence="7">
    <location>
        <begin position="146"/>
        <end position="169"/>
    </location>
</feature>
<dbReference type="InterPro" id="IPR054319">
    <property type="entry name" value="PspC-rel_ToastRack"/>
</dbReference>
<evidence type="ECO:0000256" key="7">
    <source>
        <dbReference type="SAM" id="Phobius"/>
    </source>
</evidence>
<dbReference type="Pfam" id="PF22571">
    <property type="entry name" value="LiaI-LiaF-TM_PspC"/>
    <property type="match status" value="1"/>
</dbReference>
<dbReference type="InterPro" id="IPR054321">
    <property type="entry name" value="PspC-rel_TM"/>
</dbReference>
<evidence type="ECO:0000256" key="4">
    <source>
        <dbReference type="ARBA" id="ARBA00022989"/>
    </source>
</evidence>
<dbReference type="Pfam" id="PF22744">
    <property type="entry name" value="Toast-rack_PspC-Cterm"/>
    <property type="match status" value="1"/>
</dbReference>
<organism evidence="11 12">
    <name type="scientific">Sphingobacterium bovistauri</name>
    <dbReference type="NCBI Taxonomy" id="2781959"/>
    <lineage>
        <taxon>Bacteria</taxon>
        <taxon>Pseudomonadati</taxon>
        <taxon>Bacteroidota</taxon>
        <taxon>Sphingobacteriia</taxon>
        <taxon>Sphingobacteriales</taxon>
        <taxon>Sphingobacteriaceae</taxon>
        <taxon>Sphingobacterium</taxon>
    </lineage>
</organism>
<evidence type="ECO:0000259" key="10">
    <source>
        <dbReference type="Pfam" id="PF22744"/>
    </source>
</evidence>
<comment type="subcellular location">
    <subcellularLocation>
        <location evidence="1">Cell membrane</location>
        <topology evidence="1">Single-pass membrane protein</topology>
    </subcellularLocation>
</comment>
<feature type="transmembrane region" description="Helical" evidence="7">
    <location>
        <begin position="275"/>
        <end position="299"/>
    </location>
</feature>
<keyword evidence="5 7" id="KW-0472">Membrane</keyword>
<sequence length="587" mass="66260">MNKTIIININSIVFHIEEEAYEILRSYMIDIKKHFGNSADSQEILQDIENRIAEMFSEKIQIGRKEVISLEDVNLVIDRMGKVSDFEGGEEEEISASEEKQQESSEVPPSAFVEKKLMRNPDDSVIGGVCSGLGAYFGMETKWMRLIFVCFVLFGGSGVMLYVILWMVMPEATTRADKMAMKGESPTLQNFKKSFDEELQGLNPHISKAKSEIAKGTSVVGSGISKLGRMFLRLVGYFILVICALTLLGLAIACVGFITGVLGYQREMVFPGTEFLNTAQAIVALIAGTLAIGIPFFALLQTMLRILFSTPPMNHYFSLGLWATWISSIIAVVFFSFVGAQEFKESSTIKVEKPLVAQKVYYITEKDVRTIEASSSDKEGKKFKIELDGVDLESALRNHISINFESIDSLAKPYVQYNYFARGKTYQIATTNAADINYLANQLDDKIVFNSHFGINPDRKYRDQSVSVTLYLPQGSRVIIDKSIQHKLRNLSYWDCKESYKSEEKIKSTEWIMGRTGLQCTPKFSPITKNSEEEDLDSQAEAQVREIEERANEHAKRLEEHAKRLEEHAQRVENQAKQMAERVNKAK</sequence>
<keyword evidence="3 7" id="KW-0812">Transmembrane</keyword>
<dbReference type="PANTHER" id="PTHR33885">
    <property type="entry name" value="PHAGE SHOCK PROTEIN C"/>
    <property type="match status" value="1"/>
</dbReference>
<proteinExistence type="predicted"/>
<evidence type="ECO:0000256" key="5">
    <source>
        <dbReference type="ARBA" id="ARBA00023136"/>
    </source>
</evidence>
<feature type="region of interest" description="Disordered" evidence="6">
    <location>
        <begin position="548"/>
        <end position="587"/>
    </location>
</feature>